<sequence>MSRQLWDLTGHVMDLRTNILNLEEMWAAGRALQKTCDRSNVVKINQSSLPRMGSMEYKKQRTI</sequence>
<gene>
    <name evidence="1" type="ORF">QJS04_geneDACA016636</name>
</gene>
<protein>
    <submittedName>
        <fullName evidence="1">Uncharacterized protein</fullName>
    </submittedName>
</protein>
<comment type="caution">
    <text evidence="1">The sequence shown here is derived from an EMBL/GenBank/DDBJ whole genome shotgun (WGS) entry which is preliminary data.</text>
</comment>
<keyword evidence="2" id="KW-1185">Reference proteome</keyword>
<name>A0AAV9BR84_ACOGR</name>
<accession>A0AAV9BR84</accession>
<reference evidence="1" key="1">
    <citation type="journal article" date="2023" name="Nat. Commun.">
        <title>Diploid and tetraploid genomes of Acorus and the evolution of monocots.</title>
        <authorList>
            <person name="Ma L."/>
            <person name="Liu K.W."/>
            <person name="Li Z."/>
            <person name="Hsiao Y.Y."/>
            <person name="Qi Y."/>
            <person name="Fu T."/>
            <person name="Tang G.D."/>
            <person name="Zhang D."/>
            <person name="Sun W.H."/>
            <person name="Liu D.K."/>
            <person name="Li Y."/>
            <person name="Chen G.Z."/>
            <person name="Liu X.D."/>
            <person name="Liao X.Y."/>
            <person name="Jiang Y.T."/>
            <person name="Yu X."/>
            <person name="Hao Y."/>
            <person name="Huang J."/>
            <person name="Zhao X.W."/>
            <person name="Ke S."/>
            <person name="Chen Y.Y."/>
            <person name="Wu W.L."/>
            <person name="Hsu J.L."/>
            <person name="Lin Y.F."/>
            <person name="Huang M.D."/>
            <person name="Li C.Y."/>
            <person name="Huang L."/>
            <person name="Wang Z.W."/>
            <person name="Zhao X."/>
            <person name="Zhong W.Y."/>
            <person name="Peng D.H."/>
            <person name="Ahmad S."/>
            <person name="Lan S."/>
            <person name="Zhang J.S."/>
            <person name="Tsai W.C."/>
            <person name="Van de Peer Y."/>
            <person name="Liu Z.J."/>
        </authorList>
    </citation>
    <scope>NUCLEOTIDE SEQUENCE</scope>
    <source>
        <strain evidence="1">SCP</strain>
    </source>
</reference>
<dbReference type="EMBL" id="JAUJYN010000002">
    <property type="protein sequence ID" value="KAK1278811.1"/>
    <property type="molecule type" value="Genomic_DNA"/>
</dbReference>
<organism evidence="1 2">
    <name type="scientific">Acorus gramineus</name>
    <name type="common">Dwarf sweet flag</name>
    <dbReference type="NCBI Taxonomy" id="55184"/>
    <lineage>
        <taxon>Eukaryota</taxon>
        <taxon>Viridiplantae</taxon>
        <taxon>Streptophyta</taxon>
        <taxon>Embryophyta</taxon>
        <taxon>Tracheophyta</taxon>
        <taxon>Spermatophyta</taxon>
        <taxon>Magnoliopsida</taxon>
        <taxon>Liliopsida</taxon>
        <taxon>Acoraceae</taxon>
        <taxon>Acorus</taxon>
    </lineage>
</organism>
<dbReference type="Proteomes" id="UP001179952">
    <property type="component" value="Unassembled WGS sequence"/>
</dbReference>
<dbReference type="AlphaFoldDB" id="A0AAV9BR84"/>
<evidence type="ECO:0000313" key="2">
    <source>
        <dbReference type="Proteomes" id="UP001179952"/>
    </source>
</evidence>
<evidence type="ECO:0000313" key="1">
    <source>
        <dbReference type="EMBL" id="KAK1278811.1"/>
    </source>
</evidence>
<reference evidence="1" key="2">
    <citation type="submission" date="2023-06" db="EMBL/GenBank/DDBJ databases">
        <authorList>
            <person name="Ma L."/>
            <person name="Liu K.-W."/>
            <person name="Li Z."/>
            <person name="Hsiao Y.-Y."/>
            <person name="Qi Y."/>
            <person name="Fu T."/>
            <person name="Tang G."/>
            <person name="Zhang D."/>
            <person name="Sun W.-H."/>
            <person name="Liu D.-K."/>
            <person name="Li Y."/>
            <person name="Chen G.-Z."/>
            <person name="Liu X.-D."/>
            <person name="Liao X.-Y."/>
            <person name="Jiang Y.-T."/>
            <person name="Yu X."/>
            <person name="Hao Y."/>
            <person name="Huang J."/>
            <person name="Zhao X.-W."/>
            <person name="Ke S."/>
            <person name="Chen Y.-Y."/>
            <person name="Wu W.-L."/>
            <person name="Hsu J.-L."/>
            <person name="Lin Y.-F."/>
            <person name="Huang M.-D."/>
            <person name="Li C.-Y."/>
            <person name="Huang L."/>
            <person name="Wang Z.-W."/>
            <person name="Zhao X."/>
            <person name="Zhong W.-Y."/>
            <person name="Peng D.-H."/>
            <person name="Ahmad S."/>
            <person name="Lan S."/>
            <person name="Zhang J.-S."/>
            <person name="Tsai W.-C."/>
            <person name="Van De Peer Y."/>
            <person name="Liu Z.-J."/>
        </authorList>
    </citation>
    <scope>NUCLEOTIDE SEQUENCE</scope>
    <source>
        <strain evidence="1">SCP</strain>
        <tissue evidence="1">Leaves</tissue>
    </source>
</reference>
<proteinExistence type="predicted"/>